<evidence type="ECO:0000259" key="1">
    <source>
        <dbReference type="SMART" id="SM00479"/>
    </source>
</evidence>
<dbReference type="RefSeq" id="WP_076445005.1">
    <property type="nucleotide sequence ID" value="NZ_FTOQ01000001.1"/>
</dbReference>
<name>A0A1N7KFE0_9RHOB</name>
<dbReference type="AlphaFoldDB" id="A0A1N7KFE0"/>
<evidence type="ECO:0000313" key="2">
    <source>
        <dbReference type="EMBL" id="SIS60318.1"/>
    </source>
</evidence>
<keyword evidence="3" id="KW-1185">Reference proteome</keyword>
<keyword evidence="2" id="KW-0540">Nuclease</keyword>
<dbReference type="OrthoDB" id="5705783at2"/>
<dbReference type="Gene3D" id="3.30.420.10">
    <property type="entry name" value="Ribonuclease H-like superfamily/Ribonuclease H"/>
    <property type="match status" value="1"/>
</dbReference>
<protein>
    <submittedName>
        <fullName evidence="2">Exonuclease</fullName>
    </submittedName>
</protein>
<evidence type="ECO:0000313" key="3">
    <source>
        <dbReference type="Proteomes" id="UP000186684"/>
    </source>
</evidence>
<dbReference type="GO" id="GO:0003676">
    <property type="term" value="F:nucleic acid binding"/>
    <property type="evidence" value="ECO:0007669"/>
    <property type="project" value="InterPro"/>
</dbReference>
<dbReference type="STRING" id="633194.SAMN05421759_101708"/>
<reference evidence="3" key="1">
    <citation type="submission" date="2017-01" db="EMBL/GenBank/DDBJ databases">
        <authorList>
            <person name="Varghese N."/>
            <person name="Submissions S."/>
        </authorList>
    </citation>
    <scope>NUCLEOTIDE SEQUENCE [LARGE SCALE GENOMIC DNA]</scope>
    <source>
        <strain evidence="3">DSM 29430</strain>
    </source>
</reference>
<dbReference type="InterPro" id="IPR013520">
    <property type="entry name" value="Ribonucl_H"/>
</dbReference>
<dbReference type="SUPFAM" id="SSF53098">
    <property type="entry name" value="Ribonuclease H-like"/>
    <property type="match status" value="1"/>
</dbReference>
<dbReference type="GO" id="GO:0004527">
    <property type="term" value="F:exonuclease activity"/>
    <property type="evidence" value="ECO:0007669"/>
    <property type="project" value="UniProtKB-KW"/>
</dbReference>
<dbReference type="Pfam" id="PF00929">
    <property type="entry name" value="RNase_T"/>
    <property type="match status" value="1"/>
</dbReference>
<dbReference type="GO" id="GO:0006259">
    <property type="term" value="P:DNA metabolic process"/>
    <property type="evidence" value="ECO:0007669"/>
    <property type="project" value="UniProtKB-ARBA"/>
</dbReference>
<dbReference type="Proteomes" id="UP000186684">
    <property type="component" value="Unassembled WGS sequence"/>
</dbReference>
<dbReference type="InterPro" id="IPR036397">
    <property type="entry name" value="RNaseH_sf"/>
</dbReference>
<keyword evidence="2" id="KW-0378">Hydrolase</keyword>
<keyword evidence="2" id="KW-0269">Exonuclease</keyword>
<organism evidence="2 3">
    <name type="scientific">Roseivivax lentus</name>
    <dbReference type="NCBI Taxonomy" id="633194"/>
    <lineage>
        <taxon>Bacteria</taxon>
        <taxon>Pseudomonadati</taxon>
        <taxon>Pseudomonadota</taxon>
        <taxon>Alphaproteobacteria</taxon>
        <taxon>Rhodobacterales</taxon>
        <taxon>Roseobacteraceae</taxon>
        <taxon>Roseivivax</taxon>
    </lineage>
</organism>
<proteinExistence type="predicted"/>
<dbReference type="InterPro" id="IPR012337">
    <property type="entry name" value="RNaseH-like_sf"/>
</dbReference>
<sequence>MFEDPVFIDFEASSLDDDSWPIEVGIAWLNDNGKVIVHSKLIKPKPEWPESAWSDKSAAVHGIARNELDDTEPAEHVARWLAHTVRHRPLISDAPKFDGMWLRRLASHQMWCEVHGLTEALWWSFASDGKLRPGRLAIANKFRAKQHSTHRAGEDAANLAYVWRKALLR</sequence>
<dbReference type="SMART" id="SM00479">
    <property type="entry name" value="EXOIII"/>
    <property type="match status" value="1"/>
</dbReference>
<accession>A0A1N7KFE0</accession>
<gene>
    <name evidence="2" type="ORF">SAMN05421759_101708</name>
</gene>
<feature type="domain" description="Exonuclease" evidence="1">
    <location>
        <begin position="4"/>
        <end position="169"/>
    </location>
</feature>
<dbReference type="EMBL" id="FTOQ01000001">
    <property type="protein sequence ID" value="SIS60318.1"/>
    <property type="molecule type" value="Genomic_DNA"/>
</dbReference>